<dbReference type="InterPro" id="IPR000551">
    <property type="entry name" value="MerR-type_HTH_dom"/>
</dbReference>
<dbReference type="GO" id="GO:0003700">
    <property type="term" value="F:DNA-binding transcription factor activity"/>
    <property type="evidence" value="ECO:0007669"/>
    <property type="project" value="InterPro"/>
</dbReference>
<dbReference type="PROSITE" id="PS50937">
    <property type="entry name" value="HTH_MERR_2"/>
    <property type="match status" value="1"/>
</dbReference>
<dbReference type="PANTHER" id="PTHR30204:SF98">
    <property type="entry name" value="HTH-TYPE TRANSCRIPTIONAL REGULATOR ADHR"/>
    <property type="match status" value="1"/>
</dbReference>
<keyword evidence="1" id="KW-0238">DNA-binding</keyword>
<dbReference type="Pfam" id="PF13411">
    <property type="entry name" value="MerR_1"/>
    <property type="match status" value="1"/>
</dbReference>
<feature type="domain" description="HTH merR-type" evidence="2">
    <location>
        <begin position="1"/>
        <end position="70"/>
    </location>
</feature>
<dbReference type="RefSeq" id="WP_171241767.1">
    <property type="nucleotide sequence ID" value="NZ_JABEPQ010000001.1"/>
</dbReference>
<protein>
    <submittedName>
        <fullName evidence="3">MerR family transcriptional regulator</fullName>
    </submittedName>
</protein>
<keyword evidence="4" id="KW-1185">Reference proteome</keyword>
<dbReference type="PANTHER" id="PTHR30204">
    <property type="entry name" value="REDOX-CYCLING DRUG-SENSING TRANSCRIPTIONAL ACTIVATOR SOXR"/>
    <property type="match status" value="1"/>
</dbReference>
<sequence>MWLSELASRGGVSVATAKYYLREGLVPPGEAVGATRARYDQSHVDRLRLVRALVDVAGLSLDQVRDVLAAMAAERSPAAAIGAAHYRLSPPPPTEPSAAALDRVRALVADRGWQVDDDSPHLVAVASALDAMEAAGQPLADTGLETYAASAGEVAKVDLEAMVASAGPAGEDAATYAVLGTLLTEPVLVGLRRMAQEHQARARLG</sequence>
<dbReference type="SUPFAM" id="SSF46955">
    <property type="entry name" value="Putative DNA-binding domain"/>
    <property type="match status" value="1"/>
</dbReference>
<evidence type="ECO:0000313" key="3">
    <source>
        <dbReference type="EMBL" id="NNM44633.1"/>
    </source>
</evidence>
<gene>
    <name evidence="3" type="ORF">HJG52_01265</name>
</gene>
<accession>A0A849HDB0</accession>
<dbReference type="SMART" id="SM00422">
    <property type="entry name" value="HTH_MERR"/>
    <property type="match status" value="1"/>
</dbReference>
<dbReference type="PRINTS" id="PR00040">
    <property type="entry name" value="HTHMERR"/>
</dbReference>
<comment type="caution">
    <text evidence="3">The sequence shown here is derived from an EMBL/GenBank/DDBJ whole genome shotgun (WGS) entry which is preliminary data.</text>
</comment>
<organism evidence="3 4">
    <name type="scientific">Knoellia koreensis</name>
    <dbReference type="NCBI Taxonomy" id="2730921"/>
    <lineage>
        <taxon>Bacteria</taxon>
        <taxon>Bacillati</taxon>
        <taxon>Actinomycetota</taxon>
        <taxon>Actinomycetes</taxon>
        <taxon>Micrococcales</taxon>
        <taxon>Intrasporangiaceae</taxon>
        <taxon>Knoellia</taxon>
    </lineage>
</organism>
<dbReference type="AlphaFoldDB" id="A0A849HDB0"/>
<dbReference type="Proteomes" id="UP000588586">
    <property type="component" value="Unassembled WGS sequence"/>
</dbReference>
<dbReference type="GO" id="GO:0003677">
    <property type="term" value="F:DNA binding"/>
    <property type="evidence" value="ECO:0007669"/>
    <property type="project" value="UniProtKB-KW"/>
</dbReference>
<proteinExistence type="predicted"/>
<name>A0A849HDB0_9MICO</name>
<dbReference type="InterPro" id="IPR009061">
    <property type="entry name" value="DNA-bd_dom_put_sf"/>
</dbReference>
<evidence type="ECO:0000256" key="1">
    <source>
        <dbReference type="ARBA" id="ARBA00023125"/>
    </source>
</evidence>
<dbReference type="InterPro" id="IPR047057">
    <property type="entry name" value="MerR_fam"/>
</dbReference>
<evidence type="ECO:0000313" key="4">
    <source>
        <dbReference type="Proteomes" id="UP000588586"/>
    </source>
</evidence>
<dbReference type="EMBL" id="JABEPQ010000001">
    <property type="protein sequence ID" value="NNM44633.1"/>
    <property type="molecule type" value="Genomic_DNA"/>
</dbReference>
<dbReference type="Gene3D" id="1.10.1660.10">
    <property type="match status" value="1"/>
</dbReference>
<reference evidence="3 4" key="1">
    <citation type="submission" date="2020-04" db="EMBL/GenBank/DDBJ databases">
        <title>Knoellia sp. isolate from air conditioner.</title>
        <authorList>
            <person name="Chea S."/>
            <person name="Kim D.-U."/>
        </authorList>
    </citation>
    <scope>NUCLEOTIDE SEQUENCE [LARGE SCALE GENOMIC DNA]</scope>
    <source>
        <strain evidence="3 4">DB2414S</strain>
    </source>
</reference>
<evidence type="ECO:0000259" key="2">
    <source>
        <dbReference type="PROSITE" id="PS50937"/>
    </source>
</evidence>